<dbReference type="PANTHER" id="PTHR42707">
    <property type="entry name" value="ACYL-COA DEHYDROGENASE"/>
    <property type="match status" value="1"/>
</dbReference>
<sequence>MATSTPTPSSATAGFFQPFPAVQPSYTSPTHNTTNPNTASKANPTDDPTIPRLLALYLPQPTPPTLTAHLHALSRQTLSPTTLHHASLADTSPPTLSPLTTFGAPNTAPSQLQTSLSWQHLLASQTRHGIVGHGYAQAEHHDEVTEAVVRGRGRGAGGWNRRVYQFLLNHVWDPSSAGVVCPAAMSDGAAALLREQVRVLEEGMAGNRDREKKAVFQHAYERLVTLDPERGWRAGQWMTERSGGSDVRETETVATRLGAGELRTLKKSGVDVDAVGMELGDWEVSGFKWFSSATDADCALLLAKTAGGKGKGRVSCFYAPVKRREVGEGSRVVMNGVRISRLKNKLGTKAVPTAELELKGMRAWLVGEEGEGTRVISRLLNITRLHTAKGGVACWGRGLAIARAWAACRPVKNPEGGKVLLVENRQHVRWMADETVKYRAYTSLYMFGVALLGVSEIDGLVGTTKADELGLIPKDTKAALSLLRLLTPVMKQACSLAAVQGLRECMESMGGVGYCENTEDNGVLNVARLLRDANVNPIWEGTTSVLAEDLLRALRVGSGQARQTLDGIVGTWLKTALGGSRATEVFAREIQTIQGRYERLQKLISTKSEDELLWQGRVVVRLLADITCAVLLLKDALADGDEIAVAVARRWALMIGGGDTTEADDWEAEAQMDRRIFMGEMPAGHSSEFKGRAKL</sequence>
<dbReference type="SUPFAM" id="SSF56645">
    <property type="entry name" value="Acyl-CoA dehydrogenase NM domain-like"/>
    <property type="match status" value="1"/>
</dbReference>
<protein>
    <recommendedName>
        <fullName evidence="10">Acyl-CoA dehydrogenase/oxidase C-terminal domain-containing protein</fullName>
    </recommendedName>
</protein>
<dbReference type="Pfam" id="PF00441">
    <property type="entry name" value="Acyl-CoA_dh_1"/>
    <property type="match status" value="1"/>
</dbReference>
<dbReference type="InterPro" id="IPR036250">
    <property type="entry name" value="AcylCo_DH-like_C"/>
</dbReference>
<proteinExistence type="inferred from homology"/>
<accession>W2RT40</accession>
<dbReference type="InParanoid" id="W2RT40"/>
<evidence type="ECO:0000313" key="9">
    <source>
        <dbReference type="Proteomes" id="UP000030752"/>
    </source>
</evidence>
<dbReference type="STRING" id="1220924.W2RT40"/>
<evidence type="ECO:0000256" key="3">
    <source>
        <dbReference type="ARBA" id="ARBA00022827"/>
    </source>
</evidence>
<dbReference type="SUPFAM" id="SSF47203">
    <property type="entry name" value="Acyl-CoA dehydrogenase C-terminal domain-like"/>
    <property type="match status" value="1"/>
</dbReference>
<evidence type="ECO:0000259" key="7">
    <source>
        <dbReference type="Pfam" id="PF02770"/>
    </source>
</evidence>
<keyword evidence="9" id="KW-1185">Reference proteome</keyword>
<organism evidence="8 9">
    <name type="scientific">Cyphellophora europaea (strain CBS 101466)</name>
    <name type="common">Phialophora europaea</name>
    <dbReference type="NCBI Taxonomy" id="1220924"/>
    <lineage>
        <taxon>Eukaryota</taxon>
        <taxon>Fungi</taxon>
        <taxon>Dikarya</taxon>
        <taxon>Ascomycota</taxon>
        <taxon>Pezizomycotina</taxon>
        <taxon>Eurotiomycetes</taxon>
        <taxon>Chaetothyriomycetidae</taxon>
        <taxon>Chaetothyriales</taxon>
        <taxon>Cyphellophoraceae</taxon>
        <taxon>Cyphellophora</taxon>
    </lineage>
</organism>
<dbReference type="HOGENOM" id="CLU_016513_1_1_1"/>
<gene>
    <name evidence="8" type="ORF">HMPREF1541_05912</name>
</gene>
<keyword evidence="3 4" id="KW-0274">FAD</keyword>
<dbReference type="eggNOG" id="KOG0137">
    <property type="taxonomic scope" value="Eukaryota"/>
</dbReference>
<feature type="region of interest" description="Disordered" evidence="5">
    <location>
        <begin position="1"/>
        <end position="48"/>
    </location>
</feature>
<dbReference type="VEuPathDB" id="FungiDB:HMPREF1541_05912"/>
<dbReference type="Gene3D" id="2.40.110.20">
    <property type="match status" value="1"/>
</dbReference>
<dbReference type="Pfam" id="PF02770">
    <property type="entry name" value="Acyl-CoA_dh_M"/>
    <property type="match status" value="1"/>
</dbReference>
<evidence type="ECO:0000256" key="1">
    <source>
        <dbReference type="ARBA" id="ARBA00009347"/>
    </source>
</evidence>
<dbReference type="InterPro" id="IPR006091">
    <property type="entry name" value="Acyl-CoA_Oxase/DH_mid-dom"/>
</dbReference>
<dbReference type="Proteomes" id="UP000030752">
    <property type="component" value="Unassembled WGS sequence"/>
</dbReference>
<comment type="cofactor">
    <cofactor evidence="4">
        <name>FAD</name>
        <dbReference type="ChEBI" id="CHEBI:57692"/>
    </cofactor>
</comment>
<dbReference type="AlphaFoldDB" id="W2RT40"/>
<reference evidence="8 9" key="1">
    <citation type="submission" date="2013-03" db="EMBL/GenBank/DDBJ databases">
        <title>The Genome Sequence of Phialophora europaea CBS 101466.</title>
        <authorList>
            <consortium name="The Broad Institute Genomics Platform"/>
            <person name="Cuomo C."/>
            <person name="de Hoog S."/>
            <person name="Gorbushina A."/>
            <person name="Walker B."/>
            <person name="Young S.K."/>
            <person name="Zeng Q."/>
            <person name="Gargeya S."/>
            <person name="Fitzgerald M."/>
            <person name="Haas B."/>
            <person name="Abouelleil A."/>
            <person name="Allen A.W."/>
            <person name="Alvarado L."/>
            <person name="Arachchi H.M."/>
            <person name="Berlin A.M."/>
            <person name="Chapman S.B."/>
            <person name="Gainer-Dewar J."/>
            <person name="Goldberg J."/>
            <person name="Griggs A."/>
            <person name="Gujja S."/>
            <person name="Hansen M."/>
            <person name="Howarth C."/>
            <person name="Imamovic A."/>
            <person name="Ireland A."/>
            <person name="Larimer J."/>
            <person name="McCowan C."/>
            <person name="Murphy C."/>
            <person name="Pearson M."/>
            <person name="Poon T.W."/>
            <person name="Priest M."/>
            <person name="Roberts A."/>
            <person name="Saif S."/>
            <person name="Shea T."/>
            <person name="Sisk P."/>
            <person name="Sykes S."/>
            <person name="Wortman J."/>
            <person name="Nusbaum C."/>
            <person name="Birren B."/>
        </authorList>
    </citation>
    <scope>NUCLEOTIDE SEQUENCE [LARGE SCALE GENOMIC DNA]</scope>
    <source>
        <strain evidence="8 9">CBS 101466</strain>
    </source>
</reference>
<evidence type="ECO:0000256" key="2">
    <source>
        <dbReference type="ARBA" id="ARBA00022630"/>
    </source>
</evidence>
<dbReference type="GO" id="GO:0003995">
    <property type="term" value="F:acyl-CoA dehydrogenase activity"/>
    <property type="evidence" value="ECO:0007669"/>
    <property type="project" value="TreeGrafter"/>
</dbReference>
<dbReference type="InterPro" id="IPR052904">
    <property type="entry name" value="Acyl-CoA_dehydrogenase-like"/>
</dbReference>
<dbReference type="Gene3D" id="1.20.140.10">
    <property type="entry name" value="Butyryl-CoA Dehydrogenase, subunit A, domain 3"/>
    <property type="match status" value="1"/>
</dbReference>
<evidence type="ECO:0000256" key="4">
    <source>
        <dbReference type="RuleBase" id="RU362125"/>
    </source>
</evidence>
<evidence type="ECO:0000259" key="6">
    <source>
        <dbReference type="Pfam" id="PF00441"/>
    </source>
</evidence>
<feature type="compositionally biased region" description="Low complexity" evidence="5">
    <location>
        <begin position="24"/>
        <end position="40"/>
    </location>
</feature>
<dbReference type="OrthoDB" id="10251155at2759"/>
<dbReference type="PANTHER" id="PTHR42707:SF2">
    <property type="entry name" value="ACD11 DEHYDROGENASE"/>
    <property type="match status" value="1"/>
</dbReference>
<comment type="similarity">
    <text evidence="1 4">Belongs to the acyl-CoA dehydrogenase family.</text>
</comment>
<name>W2RT40_CYPE1</name>
<dbReference type="InterPro" id="IPR009100">
    <property type="entry name" value="AcylCoA_DH/oxidase_NM_dom_sf"/>
</dbReference>
<feature type="domain" description="Acyl-CoA oxidase/dehydrogenase middle" evidence="7">
    <location>
        <begin position="236"/>
        <end position="360"/>
    </location>
</feature>
<evidence type="ECO:0008006" key="10">
    <source>
        <dbReference type="Google" id="ProtNLM"/>
    </source>
</evidence>
<dbReference type="GeneID" id="19973251"/>
<dbReference type="RefSeq" id="XP_008718471.1">
    <property type="nucleotide sequence ID" value="XM_008720249.1"/>
</dbReference>
<keyword evidence="2 4" id="KW-0285">Flavoprotein</keyword>
<feature type="domain" description="Acyl-CoA dehydrogenase/oxidase C-terminal" evidence="6">
    <location>
        <begin position="486"/>
        <end position="554"/>
    </location>
</feature>
<evidence type="ECO:0000313" key="8">
    <source>
        <dbReference type="EMBL" id="ETN39686.1"/>
    </source>
</evidence>
<keyword evidence="4" id="KW-0560">Oxidoreductase</keyword>
<dbReference type="EMBL" id="KB822721">
    <property type="protein sequence ID" value="ETN39686.1"/>
    <property type="molecule type" value="Genomic_DNA"/>
</dbReference>
<feature type="compositionally biased region" description="Low complexity" evidence="5">
    <location>
        <begin position="1"/>
        <end position="13"/>
    </location>
</feature>
<evidence type="ECO:0000256" key="5">
    <source>
        <dbReference type="SAM" id="MobiDB-lite"/>
    </source>
</evidence>
<dbReference type="InterPro" id="IPR009075">
    <property type="entry name" value="AcylCo_DH/oxidase_C"/>
</dbReference>